<dbReference type="Pfam" id="PF03109">
    <property type="entry name" value="ABC1"/>
    <property type="match status" value="1"/>
</dbReference>
<evidence type="ECO:0000256" key="1">
    <source>
        <dbReference type="SAM" id="Phobius"/>
    </source>
</evidence>
<keyword evidence="1" id="KW-1133">Transmembrane helix</keyword>
<dbReference type="EMBL" id="MN739278">
    <property type="protein sequence ID" value="QHS96704.1"/>
    <property type="molecule type" value="Genomic_DNA"/>
</dbReference>
<dbReference type="PANTHER" id="PTHR45890:SF1">
    <property type="entry name" value="AARF DOMAIN CONTAINING KINASE 2"/>
    <property type="match status" value="1"/>
</dbReference>
<dbReference type="InterPro" id="IPR052402">
    <property type="entry name" value="ADCK_kinase"/>
</dbReference>
<protein>
    <recommendedName>
        <fullName evidence="2">ABC1 atypical kinase-like domain-containing protein</fullName>
    </recommendedName>
</protein>
<proteinExistence type="predicted"/>
<name>A0A6C0BYR6_9ZZZZ</name>
<reference evidence="3" key="1">
    <citation type="journal article" date="2020" name="Nature">
        <title>Giant virus diversity and host interactions through global metagenomics.</title>
        <authorList>
            <person name="Schulz F."/>
            <person name="Roux S."/>
            <person name="Paez-Espino D."/>
            <person name="Jungbluth S."/>
            <person name="Walsh D.A."/>
            <person name="Denef V.J."/>
            <person name="McMahon K.D."/>
            <person name="Konstantinidis K.T."/>
            <person name="Eloe-Fadrosh E.A."/>
            <person name="Kyrpides N.C."/>
            <person name="Woyke T."/>
        </authorList>
    </citation>
    <scope>NUCLEOTIDE SEQUENCE</scope>
    <source>
        <strain evidence="3">GVMAG-M-3300020166-5</strain>
    </source>
</reference>
<evidence type="ECO:0000259" key="2">
    <source>
        <dbReference type="Pfam" id="PF03109"/>
    </source>
</evidence>
<organism evidence="3">
    <name type="scientific">viral metagenome</name>
    <dbReference type="NCBI Taxonomy" id="1070528"/>
    <lineage>
        <taxon>unclassified sequences</taxon>
        <taxon>metagenomes</taxon>
        <taxon>organismal metagenomes</taxon>
    </lineage>
</organism>
<feature type="transmembrane region" description="Helical" evidence="1">
    <location>
        <begin position="6"/>
        <end position="24"/>
    </location>
</feature>
<keyword evidence="1" id="KW-0812">Transmembrane</keyword>
<sequence>MVEEIILVIYTALVFLLQYIYYLCGRGKGTCIFNVLKKMASINVLYIKVLQAFPSRDKLLTLEQENELQRYTDNVPYTKEDIDDEFLRHFEKDGNQTLLLENNGFPIRAGSISLVYGGILDNNPVIVKVGRKNIKVKIESALKQLKYIVWLITLFNSKISVDINDFLNEHRQLFLKQIDFASELNHLQKMKNNFKNIDNVIIPTVYPEFTKKYSNMIVMDYIDGVTLNNIDDDDKDKYVEIIIKYFLKSWMYDRFYHGDFHPGNIIFVKNETCKIGVIDFGLMNALTEFEQSGIHSFMSIMSTSDNYREGIRQFTNDIIRPKHTYDNLEDSVKEDILLRISIIIKAGFSRSYLNASDLNIINIFLRDYNLNVDPCICKFIIAITVLDSVVQRVSKGANYIDLIQRYAKSMFLTDLADLIEM</sequence>
<evidence type="ECO:0000313" key="3">
    <source>
        <dbReference type="EMBL" id="QHS96704.1"/>
    </source>
</evidence>
<dbReference type="SUPFAM" id="SSF56112">
    <property type="entry name" value="Protein kinase-like (PK-like)"/>
    <property type="match status" value="1"/>
</dbReference>
<dbReference type="InterPro" id="IPR004147">
    <property type="entry name" value="ABC1_dom"/>
</dbReference>
<feature type="domain" description="ABC1 atypical kinase-like" evidence="2">
    <location>
        <begin position="73"/>
        <end position="301"/>
    </location>
</feature>
<dbReference type="AlphaFoldDB" id="A0A6C0BYR6"/>
<accession>A0A6C0BYR6</accession>
<dbReference type="InterPro" id="IPR011009">
    <property type="entry name" value="Kinase-like_dom_sf"/>
</dbReference>
<keyword evidence="1" id="KW-0472">Membrane</keyword>
<dbReference type="Gene3D" id="1.10.510.10">
    <property type="entry name" value="Transferase(Phosphotransferase) domain 1"/>
    <property type="match status" value="1"/>
</dbReference>
<dbReference type="PANTHER" id="PTHR45890">
    <property type="entry name" value="AARF DOMAIN CONTAINING KINASE 2 (PREDICTED)"/>
    <property type="match status" value="1"/>
</dbReference>